<keyword evidence="4 7" id="KW-0378">Hydrolase</keyword>
<evidence type="ECO:0000256" key="1">
    <source>
        <dbReference type="ARBA" id="ARBA00007074"/>
    </source>
</evidence>
<dbReference type="InterPro" id="IPR052062">
    <property type="entry name" value="Murein_DD/LD_carboxypeptidase"/>
</dbReference>
<dbReference type="PROSITE" id="PS51935">
    <property type="entry name" value="NLPC_P60"/>
    <property type="match status" value="1"/>
</dbReference>
<evidence type="ECO:0000259" key="6">
    <source>
        <dbReference type="PROSITE" id="PS51935"/>
    </source>
</evidence>
<evidence type="ECO:0000256" key="5">
    <source>
        <dbReference type="ARBA" id="ARBA00022807"/>
    </source>
</evidence>
<dbReference type="GO" id="GO:0001897">
    <property type="term" value="P:symbiont-mediated cytolysis of host cell"/>
    <property type="evidence" value="ECO:0007669"/>
    <property type="project" value="UniProtKB-ARBA"/>
</dbReference>
<keyword evidence="2" id="KW-0645">Protease</keyword>
<keyword evidence="5" id="KW-0788">Thiol protease</keyword>
<accession>A0A8S5PU63</accession>
<dbReference type="InterPro" id="IPR038765">
    <property type="entry name" value="Papain-like_cys_pep_sf"/>
</dbReference>
<proteinExistence type="inferred from homology"/>
<protein>
    <submittedName>
        <fullName evidence="7">Cell wall-associated hydrolase</fullName>
    </submittedName>
</protein>
<dbReference type="Gene3D" id="3.90.1720.10">
    <property type="entry name" value="endopeptidase domain like (from Nostoc punctiforme)"/>
    <property type="match status" value="1"/>
</dbReference>
<dbReference type="InterPro" id="IPR000064">
    <property type="entry name" value="NLP_P60_dom"/>
</dbReference>
<evidence type="ECO:0000313" key="7">
    <source>
        <dbReference type="EMBL" id="DAE09804.1"/>
    </source>
</evidence>
<dbReference type="Pfam" id="PF00877">
    <property type="entry name" value="NLPC_P60"/>
    <property type="match status" value="1"/>
</dbReference>
<dbReference type="EMBL" id="BK015494">
    <property type="protein sequence ID" value="DAE09804.1"/>
    <property type="molecule type" value="Genomic_DNA"/>
</dbReference>
<dbReference type="GO" id="GO:0006508">
    <property type="term" value="P:proteolysis"/>
    <property type="evidence" value="ECO:0007669"/>
    <property type="project" value="UniProtKB-KW"/>
</dbReference>
<dbReference type="PANTHER" id="PTHR47360">
    <property type="entry name" value="MUREIN DD-ENDOPEPTIDASE MEPS/MUREIN LD-CARBOXYPEPTIDASE"/>
    <property type="match status" value="1"/>
</dbReference>
<name>A0A8S5PU63_9CAUD</name>
<dbReference type="GO" id="GO:0008234">
    <property type="term" value="F:cysteine-type peptidase activity"/>
    <property type="evidence" value="ECO:0007669"/>
    <property type="project" value="UniProtKB-KW"/>
</dbReference>
<evidence type="ECO:0000256" key="3">
    <source>
        <dbReference type="ARBA" id="ARBA00022729"/>
    </source>
</evidence>
<dbReference type="SUPFAM" id="SSF54001">
    <property type="entry name" value="Cysteine proteinases"/>
    <property type="match status" value="1"/>
</dbReference>
<reference evidence="7" key="1">
    <citation type="journal article" date="2021" name="Proc. Natl. Acad. Sci. U.S.A.">
        <title>A Catalog of Tens of Thousands of Viruses from Human Metagenomes Reveals Hidden Associations with Chronic Diseases.</title>
        <authorList>
            <person name="Tisza M.J."/>
            <person name="Buck C.B."/>
        </authorList>
    </citation>
    <scope>NUCLEOTIDE SEQUENCE</scope>
    <source>
        <strain evidence="7">CtMs97</strain>
    </source>
</reference>
<keyword evidence="3" id="KW-0732">Signal</keyword>
<dbReference type="PANTHER" id="PTHR47360:SF1">
    <property type="entry name" value="ENDOPEPTIDASE NLPC-RELATED"/>
    <property type="match status" value="1"/>
</dbReference>
<sequence length="152" mass="17176">MKLTTGERIANAACEWLGTPYQNNAMVKGKGVDCSYLLVAAVVDSGLMNIADFNIENYSNEWHLHRSEEKYLKYVKQVADEVPFDDLRIGDFLLYQYGRCISHGAIYIGNNLVIHAFVDLGVILSSIDDVLFYDAKGKSRLRAVYRFRKGGK</sequence>
<feature type="domain" description="NlpC/P60" evidence="6">
    <location>
        <begin position="3"/>
        <end position="148"/>
    </location>
</feature>
<evidence type="ECO:0000256" key="2">
    <source>
        <dbReference type="ARBA" id="ARBA00022670"/>
    </source>
</evidence>
<evidence type="ECO:0000256" key="4">
    <source>
        <dbReference type="ARBA" id="ARBA00022801"/>
    </source>
</evidence>
<organism evidence="7">
    <name type="scientific">Siphoviridae sp. ctMs97</name>
    <dbReference type="NCBI Taxonomy" id="2825464"/>
    <lineage>
        <taxon>Viruses</taxon>
        <taxon>Duplodnaviria</taxon>
        <taxon>Heunggongvirae</taxon>
        <taxon>Uroviricota</taxon>
        <taxon>Caudoviricetes</taxon>
    </lineage>
</organism>
<comment type="similarity">
    <text evidence="1">Belongs to the peptidase C40 family.</text>
</comment>